<sequence length="107" mass="11892">MTTQETIPQESQEKTVLFTDNDGNTLDTLVSPPEAGTMLRGEVLKTAKGENGRSYYEIFEIEDSEDTLVVRCRPITPQYLNAILLPAILIATWFGISYGMKLLHIAG</sequence>
<evidence type="ECO:0000313" key="2">
    <source>
        <dbReference type="EMBL" id="TVM32268.1"/>
    </source>
</evidence>
<organism evidence="2 3">
    <name type="scientific">Oceanidesulfovibrio marinus</name>
    <dbReference type="NCBI Taxonomy" id="370038"/>
    <lineage>
        <taxon>Bacteria</taxon>
        <taxon>Pseudomonadati</taxon>
        <taxon>Thermodesulfobacteriota</taxon>
        <taxon>Desulfovibrionia</taxon>
        <taxon>Desulfovibrionales</taxon>
        <taxon>Desulfovibrionaceae</taxon>
        <taxon>Oceanidesulfovibrio</taxon>
    </lineage>
</organism>
<keyword evidence="1" id="KW-0812">Transmembrane</keyword>
<name>A0A6P1ZF07_9BACT</name>
<dbReference type="AlphaFoldDB" id="A0A6P1ZF07"/>
<evidence type="ECO:0000313" key="3">
    <source>
        <dbReference type="Proteomes" id="UP000434052"/>
    </source>
</evidence>
<dbReference type="RefSeq" id="WP_144306280.1">
    <property type="nucleotide sequence ID" value="NZ_QMIF01000011.1"/>
</dbReference>
<reference evidence="2 3" key="1">
    <citation type="submission" date="2018-06" db="EMBL/GenBank/DDBJ databases">
        <title>Complete genome of Desulfovibrio marinus P48SEP.</title>
        <authorList>
            <person name="Crispim J.S."/>
            <person name="Vidigal P.M.P."/>
            <person name="Silva L.C.F."/>
            <person name="Araujo L.C."/>
            <person name="Laguardia C.N."/>
            <person name="Dias R.S."/>
            <person name="Sousa M.P."/>
            <person name="Paula S.O."/>
            <person name="Silva C."/>
        </authorList>
    </citation>
    <scope>NUCLEOTIDE SEQUENCE [LARGE SCALE GENOMIC DNA]</scope>
    <source>
        <strain evidence="2 3">P48SEP</strain>
    </source>
</reference>
<comment type="caution">
    <text evidence="2">The sequence shown here is derived from an EMBL/GenBank/DDBJ whole genome shotgun (WGS) entry which is preliminary data.</text>
</comment>
<feature type="transmembrane region" description="Helical" evidence="1">
    <location>
        <begin position="79"/>
        <end position="100"/>
    </location>
</feature>
<accession>A0A6P1ZF07</accession>
<dbReference type="Proteomes" id="UP000434052">
    <property type="component" value="Unassembled WGS sequence"/>
</dbReference>
<keyword evidence="1" id="KW-1133">Transmembrane helix</keyword>
<evidence type="ECO:0000256" key="1">
    <source>
        <dbReference type="SAM" id="Phobius"/>
    </source>
</evidence>
<proteinExistence type="predicted"/>
<dbReference type="EMBL" id="QMIF01000011">
    <property type="protein sequence ID" value="TVM32268.1"/>
    <property type="molecule type" value="Genomic_DNA"/>
</dbReference>
<keyword evidence="1" id="KW-0472">Membrane</keyword>
<gene>
    <name evidence="2" type="ORF">DQK91_15405</name>
</gene>
<protein>
    <submittedName>
        <fullName evidence="2">Uncharacterized protein</fullName>
    </submittedName>
</protein>